<protein>
    <submittedName>
        <fullName evidence="7">Uncharacterized membrane protein YgaE, UPF0421/DUF939 family</fullName>
    </submittedName>
</protein>
<dbReference type="GO" id="GO:0016020">
    <property type="term" value="C:membrane"/>
    <property type="evidence" value="ECO:0007669"/>
    <property type="project" value="UniProtKB-SubCell"/>
</dbReference>
<evidence type="ECO:0000313" key="8">
    <source>
        <dbReference type="Proteomes" id="UP000199077"/>
    </source>
</evidence>
<comment type="subcellular location">
    <subcellularLocation>
        <location evidence="1">Membrane</location>
        <topology evidence="1">Multi-pass membrane protein</topology>
    </subcellularLocation>
</comment>
<proteinExistence type="predicted"/>
<evidence type="ECO:0000313" key="7">
    <source>
        <dbReference type="EMBL" id="SDP04060.1"/>
    </source>
</evidence>
<evidence type="ECO:0000259" key="6">
    <source>
        <dbReference type="Pfam" id="PF13515"/>
    </source>
</evidence>
<dbReference type="Pfam" id="PF13515">
    <property type="entry name" value="FUSC_2"/>
    <property type="match status" value="1"/>
</dbReference>
<dbReference type="OrthoDB" id="5198202at2"/>
<reference evidence="8" key="1">
    <citation type="submission" date="2016-10" db="EMBL/GenBank/DDBJ databases">
        <authorList>
            <person name="Varghese N."/>
            <person name="Submissions S."/>
        </authorList>
    </citation>
    <scope>NUCLEOTIDE SEQUENCE [LARGE SCALE GENOMIC DNA]</scope>
    <source>
        <strain evidence="8">DSM 22329</strain>
    </source>
</reference>
<evidence type="ECO:0000256" key="5">
    <source>
        <dbReference type="SAM" id="Phobius"/>
    </source>
</evidence>
<keyword evidence="3 5" id="KW-1133">Transmembrane helix</keyword>
<keyword evidence="4 5" id="KW-0472">Membrane</keyword>
<feature type="transmembrane region" description="Helical" evidence="5">
    <location>
        <begin position="24"/>
        <end position="45"/>
    </location>
</feature>
<feature type="domain" description="Integral membrane bound transporter" evidence="6">
    <location>
        <begin position="42"/>
        <end position="161"/>
    </location>
</feature>
<dbReference type="Proteomes" id="UP000199077">
    <property type="component" value="Chromosome I"/>
</dbReference>
<evidence type="ECO:0000256" key="1">
    <source>
        <dbReference type="ARBA" id="ARBA00004141"/>
    </source>
</evidence>
<feature type="transmembrane region" description="Helical" evidence="5">
    <location>
        <begin position="104"/>
        <end position="125"/>
    </location>
</feature>
<dbReference type="InterPro" id="IPR049453">
    <property type="entry name" value="Memb_transporter_dom"/>
</dbReference>
<organism evidence="7 8">
    <name type="scientific">Pedococcus dokdonensis</name>
    <dbReference type="NCBI Taxonomy" id="443156"/>
    <lineage>
        <taxon>Bacteria</taxon>
        <taxon>Bacillati</taxon>
        <taxon>Actinomycetota</taxon>
        <taxon>Actinomycetes</taxon>
        <taxon>Micrococcales</taxon>
        <taxon>Intrasporangiaceae</taxon>
        <taxon>Pedococcus</taxon>
    </lineage>
</organism>
<dbReference type="EMBL" id="LT629711">
    <property type="protein sequence ID" value="SDP04060.1"/>
    <property type="molecule type" value="Genomic_DNA"/>
</dbReference>
<dbReference type="RefSeq" id="WP_091782962.1">
    <property type="nucleotide sequence ID" value="NZ_LT629711.1"/>
</dbReference>
<sequence>MSTVDLARAARRSRREARARTDRLVSRMFFIVQCGLGAATAWWVASDLLHHSRPFFAPVTAMISLGMSFGQRLRRVTEVMIGVAVGVFVGDVFVHVFGSGFWQIIVVVVLSMSVAALLGAGMLLITQAGVQSVIVTTLVAGSGQAFTRWLDAVVGGCVALAFTTIAPAGPLRRPRQQASLVVHEIGEVLADTARALRDRDSDLASATLTRARDTESMLDEARSLSAEGIAVVRLSPFRRRHLPGVQAIADLLEPLDRAIRNLRVLVRRAAIATWREEAVPTAYLRLVDALAETCEDIARELGQRRLPTNARVGLQRIGEASAVLDPSAGLSGEVMRAQIRSMVVDLLMLTGMPLDEAREMVPESMTTGPQDD</sequence>
<evidence type="ECO:0000256" key="3">
    <source>
        <dbReference type="ARBA" id="ARBA00022989"/>
    </source>
</evidence>
<keyword evidence="2 5" id="KW-0812">Transmembrane</keyword>
<dbReference type="STRING" id="443156.SAMN04489867_1254"/>
<feature type="transmembrane region" description="Helical" evidence="5">
    <location>
        <begin position="79"/>
        <end position="98"/>
    </location>
</feature>
<gene>
    <name evidence="7" type="ORF">SAMN04489867_1254</name>
</gene>
<dbReference type="AlphaFoldDB" id="A0A1H0PH22"/>
<name>A0A1H0PH22_9MICO</name>
<keyword evidence="8" id="KW-1185">Reference proteome</keyword>
<accession>A0A1H0PH22</accession>
<evidence type="ECO:0000256" key="2">
    <source>
        <dbReference type="ARBA" id="ARBA00022692"/>
    </source>
</evidence>
<evidence type="ECO:0000256" key="4">
    <source>
        <dbReference type="ARBA" id="ARBA00023136"/>
    </source>
</evidence>